<reference evidence="1 2" key="1">
    <citation type="submission" date="2007-03" db="EMBL/GenBank/DDBJ databases">
        <title>Complete sequence of plasmid pBVIE01 of Burkholderia vietnamiensis G4.</title>
        <authorList>
            <consortium name="US DOE Joint Genome Institute"/>
            <person name="Copeland A."/>
            <person name="Lucas S."/>
            <person name="Lapidus A."/>
            <person name="Barry K."/>
            <person name="Detter J.C."/>
            <person name="Glavina del Rio T."/>
            <person name="Hammon N."/>
            <person name="Israni S."/>
            <person name="Dalin E."/>
            <person name="Tice H."/>
            <person name="Pitluck S."/>
            <person name="Chain P."/>
            <person name="Malfatti S."/>
            <person name="Shin M."/>
            <person name="Vergez L."/>
            <person name="Schmutz J."/>
            <person name="Larimer F."/>
            <person name="Land M."/>
            <person name="Hauser L."/>
            <person name="Kyrpides N."/>
            <person name="Tiedje J."/>
            <person name="Richardson P."/>
        </authorList>
    </citation>
    <scope>NUCLEOTIDE SEQUENCE [LARGE SCALE GENOMIC DNA]</scope>
    <source>
        <strain evidence="2">G4 / LMG 22486</strain>
        <plasmid evidence="1 2">pBVIE01</plasmid>
    </source>
</reference>
<accession>A4JUF3</accession>
<dbReference type="AlphaFoldDB" id="A4JUF3"/>
<dbReference type="KEGG" id="bvi:Bcep1808_7020"/>
<evidence type="ECO:0000313" key="2">
    <source>
        <dbReference type="Proteomes" id="UP000002287"/>
    </source>
</evidence>
<dbReference type="HOGENOM" id="CLU_1324377_0_0_4"/>
<geneLocation type="plasmid" evidence="1 2">
    <name>pBVIE01</name>
</geneLocation>
<dbReference type="Proteomes" id="UP000002287">
    <property type="component" value="Plasmid pBVIE01"/>
</dbReference>
<gene>
    <name evidence="1" type="ordered locus">Bcep1808_7020</name>
</gene>
<sequence>MLDRRIACAPSPDRIVNPSQEIQVKVIDTQLGRSGQQVFFRKLIELAGALMLIEITVDSIDYQSKAKISKWSGDSWEQCYSIQPTDMDVNFKLAYAPEPLREEALDGITTRLIAVAEQIVAPATSLVGYLAEGCSVDGLNDAEKKTVAGSSRDVSTVRVELVNGRSFIAQGPFEMIDGMWKVWTPLEPETFALVQPQQIATIAFSEA</sequence>
<name>A4JUF3_BURVG</name>
<dbReference type="EMBL" id="CP000617">
    <property type="protein sequence ID" value="ABO59906.1"/>
    <property type="molecule type" value="Genomic_DNA"/>
</dbReference>
<evidence type="ECO:0000313" key="1">
    <source>
        <dbReference type="EMBL" id="ABO59906.1"/>
    </source>
</evidence>
<protein>
    <submittedName>
        <fullName evidence="1">Uncharacterized protein</fullName>
    </submittedName>
</protein>
<organism evidence="1 2">
    <name type="scientific">Burkholderia vietnamiensis (strain G4 / LMG 22486)</name>
    <name type="common">Burkholderia cepacia (strain R1808)</name>
    <dbReference type="NCBI Taxonomy" id="269482"/>
    <lineage>
        <taxon>Bacteria</taxon>
        <taxon>Pseudomonadati</taxon>
        <taxon>Pseudomonadota</taxon>
        <taxon>Betaproteobacteria</taxon>
        <taxon>Burkholderiales</taxon>
        <taxon>Burkholderiaceae</taxon>
        <taxon>Burkholderia</taxon>
        <taxon>Burkholderia cepacia complex</taxon>
    </lineage>
</organism>
<keyword evidence="1" id="KW-0614">Plasmid</keyword>
<proteinExistence type="predicted"/>